<dbReference type="SUPFAM" id="SSF55136">
    <property type="entry name" value="Probable bacterial effector-binding domain"/>
    <property type="match status" value="1"/>
</dbReference>
<protein>
    <recommendedName>
        <fullName evidence="3">AraC family transcriptional regulator</fullName>
    </recommendedName>
</protein>
<sequence>MDIQSITNIFPFQNRLRFFSLPDVRLIGKTLRHTNETSVTPIPLFWEEYFKKYHKTVEGLPQVVPTTVAWFSDYDSITKAYTYMVCSICPAGTPVPSGFEYRDVPSMLLGHGTTSDFPPPAHNIGRFAKEVESHGFVQGHVCCEFYPYDVKNSDVCCTLFTIYPKDINIRIAKKGR</sequence>
<dbReference type="EMBL" id="LARY01000002">
    <property type="protein sequence ID" value="RDX00868.1"/>
    <property type="molecule type" value="Genomic_DNA"/>
</dbReference>
<evidence type="ECO:0000313" key="1">
    <source>
        <dbReference type="EMBL" id="RDX00868.1"/>
    </source>
</evidence>
<name>A0A3D8TPQ4_9LIST</name>
<dbReference type="Proteomes" id="UP000257055">
    <property type="component" value="Unassembled WGS sequence"/>
</dbReference>
<evidence type="ECO:0008006" key="3">
    <source>
        <dbReference type="Google" id="ProtNLM"/>
    </source>
</evidence>
<organism evidence="1 2">
    <name type="scientific">Listeria kieliensis</name>
    <dbReference type="NCBI Taxonomy" id="1621700"/>
    <lineage>
        <taxon>Bacteria</taxon>
        <taxon>Bacillati</taxon>
        <taxon>Bacillota</taxon>
        <taxon>Bacilli</taxon>
        <taxon>Bacillales</taxon>
        <taxon>Listeriaceae</taxon>
        <taxon>Listeria</taxon>
    </lineage>
</organism>
<dbReference type="RefSeq" id="WP_115753116.1">
    <property type="nucleotide sequence ID" value="NZ_LARY01000002.1"/>
</dbReference>
<accession>A0A3D8TPQ4</accession>
<proteinExistence type="predicted"/>
<evidence type="ECO:0000313" key="2">
    <source>
        <dbReference type="Proteomes" id="UP000257055"/>
    </source>
</evidence>
<gene>
    <name evidence="1" type="ORF">UR08_07830</name>
</gene>
<dbReference type="AlphaFoldDB" id="A0A3D8TPQ4"/>
<dbReference type="Gene3D" id="3.20.80.10">
    <property type="entry name" value="Regulatory factor, effector binding domain"/>
    <property type="match status" value="1"/>
</dbReference>
<reference evidence="2" key="1">
    <citation type="submission" date="2015-04" db="EMBL/GenBank/DDBJ databases">
        <authorList>
            <person name="Schardt J."/>
            <person name="Mueller-Herbst S."/>
            <person name="Scherer S."/>
            <person name="Huptas C."/>
        </authorList>
    </citation>
    <scope>NUCLEOTIDE SEQUENCE [LARGE SCALE GENOMIC DNA]</scope>
    <source>
        <strain evidence="2">Kiel-L1</strain>
    </source>
</reference>
<comment type="caution">
    <text evidence="1">The sequence shown here is derived from an EMBL/GenBank/DDBJ whole genome shotgun (WGS) entry which is preliminary data.</text>
</comment>
<keyword evidence="2" id="KW-1185">Reference proteome</keyword>
<dbReference type="InterPro" id="IPR011256">
    <property type="entry name" value="Reg_factor_effector_dom_sf"/>
</dbReference>